<dbReference type="AlphaFoldDB" id="A0A2V1JSL3"/>
<evidence type="ECO:0000256" key="2">
    <source>
        <dbReference type="ARBA" id="ARBA00022729"/>
    </source>
</evidence>
<keyword evidence="5" id="KW-0573">Peptidoglycan synthesis</keyword>
<keyword evidence="12" id="KW-1185">Reference proteome</keyword>
<keyword evidence="4" id="KW-0133">Cell shape</keyword>
<evidence type="ECO:0000313" key="12">
    <source>
        <dbReference type="Proteomes" id="UP000245288"/>
    </source>
</evidence>
<organism evidence="11 12">
    <name type="scientific">Eubacterium ramulus</name>
    <dbReference type="NCBI Taxonomy" id="39490"/>
    <lineage>
        <taxon>Bacteria</taxon>
        <taxon>Bacillati</taxon>
        <taxon>Bacillota</taxon>
        <taxon>Clostridia</taxon>
        <taxon>Eubacteriales</taxon>
        <taxon>Eubacteriaceae</taxon>
        <taxon>Eubacterium</taxon>
    </lineage>
</organism>
<dbReference type="PANTHER" id="PTHR21581:SF33">
    <property type="entry name" value="D-ALANYL-D-ALANINE CARBOXYPEPTIDASE DACB"/>
    <property type="match status" value="1"/>
</dbReference>
<evidence type="ECO:0000256" key="5">
    <source>
        <dbReference type="ARBA" id="ARBA00022984"/>
    </source>
</evidence>
<dbReference type="SUPFAM" id="SSF56601">
    <property type="entry name" value="beta-lactamase/transpeptidase-like"/>
    <property type="match status" value="1"/>
</dbReference>
<feature type="active site" description="Acyl-ester intermediate" evidence="7">
    <location>
        <position position="97"/>
    </location>
</feature>
<dbReference type="PRINTS" id="PR00725">
    <property type="entry name" value="DADACBPTASE1"/>
</dbReference>
<sequence length="320" mass="34617">MIPLLGVCLLLGGCQERTDVADAYDVYATSDTYQLTESSTEKSISLLGQDLCVGGTENTAAADGIDTDYAQSAAVFSVQDEEITYAQNIYQRMYPASTTKILTAYLALKYGNLDDVLTVSSDAVNTLMSGSSICGLKPGDQLTLDQALYGLMLCSGNDAANVIAEYISGSTDKFAELMNKEAQALGATQSHFVNPHGLPDDNHYTTAYDLYLIFNAAIKDDRFVNYISTKKYTTSYTDASGAQVNQVWVNTNGYLKGTYDMPENVTVIGGKTGTTEAAGSCLVLYSESQDKKPYISIVLKGNSKKELYTLMTELLTNYSN</sequence>
<evidence type="ECO:0000256" key="9">
    <source>
        <dbReference type="RuleBase" id="RU004016"/>
    </source>
</evidence>
<name>A0A2V1JSL3_EUBRA</name>
<reference evidence="11 12" key="1">
    <citation type="submission" date="2014-09" db="EMBL/GenBank/DDBJ databases">
        <title>Butyrate-producing bacteria isolated from human gut.</title>
        <authorList>
            <person name="Zhang Q."/>
            <person name="Zhao L."/>
        </authorList>
    </citation>
    <scope>NUCLEOTIDE SEQUENCE [LARGE SCALE GENOMIC DNA]</scope>
    <source>
        <strain evidence="11 12">21</strain>
    </source>
</reference>
<accession>A0A2V1JSL3</accession>
<evidence type="ECO:0000256" key="7">
    <source>
        <dbReference type="PIRSR" id="PIRSR618044-1"/>
    </source>
</evidence>
<dbReference type="GO" id="GO:0008360">
    <property type="term" value="P:regulation of cell shape"/>
    <property type="evidence" value="ECO:0007669"/>
    <property type="project" value="UniProtKB-KW"/>
</dbReference>
<evidence type="ECO:0000259" key="10">
    <source>
        <dbReference type="Pfam" id="PF00768"/>
    </source>
</evidence>
<protein>
    <recommendedName>
        <fullName evidence="10">Peptidase S11 D-alanyl-D-alanine carboxypeptidase A N-terminal domain-containing protein</fullName>
    </recommendedName>
</protein>
<dbReference type="EMBL" id="JRFU01000009">
    <property type="protein sequence ID" value="PWE87942.1"/>
    <property type="molecule type" value="Genomic_DNA"/>
</dbReference>
<evidence type="ECO:0000256" key="4">
    <source>
        <dbReference type="ARBA" id="ARBA00022960"/>
    </source>
</evidence>
<dbReference type="Proteomes" id="UP000245288">
    <property type="component" value="Unassembled WGS sequence"/>
</dbReference>
<dbReference type="InterPro" id="IPR018044">
    <property type="entry name" value="Peptidase_S11"/>
</dbReference>
<keyword evidence="2" id="KW-0732">Signal</keyword>
<evidence type="ECO:0000256" key="8">
    <source>
        <dbReference type="PIRSR" id="PIRSR618044-2"/>
    </source>
</evidence>
<dbReference type="Pfam" id="PF00768">
    <property type="entry name" value="Peptidase_S11"/>
    <property type="match status" value="1"/>
</dbReference>
<dbReference type="GO" id="GO:0071555">
    <property type="term" value="P:cell wall organization"/>
    <property type="evidence" value="ECO:0007669"/>
    <property type="project" value="UniProtKB-KW"/>
</dbReference>
<comment type="similarity">
    <text evidence="1 9">Belongs to the peptidase S11 family.</text>
</comment>
<evidence type="ECO:0000313" key="11">
    <source>
        <dbReference type="EMBL" id="PWE87942.1"/>
    </source>
</evidence>
<evidence type="ECO:0000256" key="1">
    <source>
        <dbReference type="ARBA" id="ARBA00007164"/>
    </source>
</evidence>
<dbReference type="GO" id="GO:0006508">
    <property type="term" value="P:proteolysis"/>
    <property type="evidence" value="ECO:0007669"/>
    <property type="project" value="InterPro"/>
</dbReference>
<dbReference type="GO" id="GO:0009252">
    <property type="term" value="P:peptidoglycan biosynthetic process"/>
    <property type="evidence" value="ECO:0007669"/>
    <property type="project" value="UniProtKB-KW"/>
</dbReference>
<dbReference type="InterPro" id="IPR001967">
    <property type="entry name" value="Peptidase_S11_N"/>
</dbReference>
<keyword evidence="6" id="KW-0961">Cell wall biogenesis/degradation</keyword>
<dbReference type="GO" id="GO:0009002">
    <property type="term" value="F:serine-type D-Ala-D-Ala carboxypeptidase activity"/>
    <property type="evidence" value="ECO:0007669"/>
    <property type="project" value="InterPro"/>
</dbReference>
<evidence type="ECO:0000256" key="3">
    <source>
        <dbReference type="ARBA" id="ARBA00022801"/>
    </source>
</evidence>
<evidence type="ECO:0000256" key="6">
    <source>
        <dbReference type="ARBA" id="ARBA00023316"/>
    </source>
</evidence>
<feature type="active site" description="Proton acceptor" evidence="7">
    <location>
        <position position="100"/>
    </location>
</feature>
<gene>
    <name evidence="11" type="ORF">LG34_01040</name>
</gene>
<feature type="domain" description="Peptidase S11 D-alanyl-D-alanine carboxypeptidase A N-terminal" evidence="10">
    <location>
        <begin position="69"/>
        <end position="301"/>
    </location>
</feature>
<comment type="caution">
    <text evidence="11">The sequence shown here is derived from an EMBL/GenBank/DDBJ whole genome shotgun (WGS) entry which is preliminary data.</text>
</comment>
<keyword evidence="3" id="KW-0378">Hydrolase</keyword>
<proteinExistence type="inferred from homology"/>
<dbReference type="PANTHER" id="PTHR21581">
    <property type="entry name" value="D-ALANYL-D-ALANINE CARBOXYPEPTIDASE"/>
    <property type="match status" value="1"/>
</dbReference>
<dbReference type="Gene3D" id="3.40.710.10">
    <property type="entry name" value="DD-peptidase/beta-lactamase superfamily"/>
    <property type="match status" value="1"/>
</dbReference>
<dbReference type="InterPro" id="IPR012338">
    <property type="entry name" value="Beta-lactam/transpept-like"/>
</dbReference>
<feature type="active site" evidence="7">
    <location>
        <position position="155"/>
    </location>
</feature>
<feature type="binding site" evidence="8">
    <location>
        <position position="271"/>
    </location>
    <ligand>
        <name>substrate</name>
    </ligand>
</feature>